<sequence>MGLLQGILDYESHQKALDDLVRHYRPQLSQIAREGATAIEQAVPDYVRPHDPRYAEVVQQAAEYAIGHWFDMVADPALESDEVIDFFRELGVGEAREGRSLESWQRSARAGTSAAIAYITRRDQQAPPEVPGELVGQITASVLAYIDRLAEAVAAGHAEANAREIGEYQGRRRRLLELLIAGPEPDLKEIRDLAAKAEWALPQAIAVVAVRERAGLTVRRPALPSEVLMGLHLDDPCLVVPDPEGPGRRRMLEHGLSEWTAVVGPTVPLTSAVRSLDWARRGLELTRRGHIPGDRLVLAVEHLPSLMILDRPDLLCQVAERRLERLLELRPRQRRVLAETLLACLESGFNATEVAQRLHMHAQTIRYRVRQLEGLLGEGIYDPAGRLELHMVLHGWLALHPESAEERTGPVRTG</sequence>
<dbReference type="PANTHER" id="PTHR33744:SF1">
    <property type="entry name" value="DNA-BINDING TRANSCRIPTIONAL ACTIVATOR ADER"/>
    <property type="match status" value="1"/>
</dbReference>
<keyword evidence="4" id="KW-1185">Reference proteome</keyword>
<feature type="domain" description="PucR C-terminal helix-turn-helix" evidence="1">
    <location>
        <begin position="337"/>
        <end position="393"/>
    </location>
</feature>
<reference evidence="3 4" key="1">
    <citation type="journal article" date="2019" name="Int. J. Syst. Evol. Microbiol.">
        <title>The Global Catalogue of Microorganisms (GCM) 10K type strain sequencing project: providing services to taxonomists for standard genome sequencing and annotation.</title>
        <authorList>
            <consortium name="The Broad Institute Genomics Platform"/>
            <consortium name="The Broad Institute Genome Sequencing Center for Infectious Disease"/>
            <person name="Wu L."/>
            <person name="Ma J."/>
        </authorList>
    </citation>
    <scope>NUCLEOTIDE SEQUENCE [LARGE SCALE GENOMIC DNA]</scope>
    <source>
        <strain evidence="3 4">JCM 8201</strain>
    </source>
</reference>
<dbReference type="InterPro" id="IPR051448">
    <property type="entry name" value="CdaR-like_regulators"/>
</dbReference>
<dbReference type="InterPro" id="IPR058663">
    <property type="entry name" value="PucR-like_N"/>
</dbReference>
<dbReference type="Pfam" id="PF13556">
    <property type="entry name" value="HTH_30"/>
    <property type="match status" value="1"/>
</dbReference>
<comment type="caution">
    <text evidence="3">The sequence shown here is derived from an EMBL/GenBank/DDBJ whole genome shotgun (WGS) entry which is preliminary data.</text>
</comment>
<gene>
    <name evidence="3" type="ORF">GCM10010439_48060</name>
</gene>
<name>A0ABN3UGR1_9ACTN</name>
<evidence type="ECO:0000259" key="1">
    <source>
        <dbReference type="Pfam" id="PF13556"/>
    </source>
</evidence>
<accession>A0ABN3UGR1</accession>
<dbReference type="Pfam" id="PF25906">
    <property type="entry name" value="PucR-like_N"/>
    <property type="match status" value="1"/>
</dbReference>
<evidence type="ECO:0000259" key="2">
    <source>
        <dbReference type="Pfam" id="PF25906"/>
    </source>
</evidence>
<dbReference type="InterPro" id="IPR025736">
    <property type="entry name" value="PucR_C-HTH_dom"/>
</dbReference>
<dbReference type="Proteomes" id="UP001501842">
    <property type="component" value="Unassembled WGS sequence"/>
</dbReference>
<dbReference type="Gene3D" id="1.10.10.2840">
    <property type="entry name" value="PucR C-terminal helix-turn-helix domain"/>
    <property type="match status" value="1"/>
</dbReference>
<evidence type="ECO:0000313" key="4">
    <source>
        <dbReference type="Proteomes" id="UP001501842"/>
    </source>
</evidence>
<proteinExistence type="predicted"/>
<dbReference type="PANTHER" id="PTHR33744">
    <property type="entry name" value="CARBOHYDRATE DIACID REGULATOR"/>
    <property type="match status" value="1"/>
</dbReference>
<protein>
    <submittedName>
        <fullName evidence="3">PucR family transcriptional regulator</fullName>
    </submittedName>
</protein>
<organism evidence="3 4">
    <name type="scientific">Actinocorallia aurantiaca</name>
    <dbReference type="NCBI Taxonomy" id="46204"/>
    <lineage>
        <taxon>Bacteria</taxon>
        <taxon>Bacillati</taxon>
        <taxon>Actinomycetota</taxon>
        <taxon>Actinomycetes</taxon>
        <taxon>Streptosporangiales</taxon>
        <taxon>Thermomonosporaceae</taxon>
        <taxon>Actinocorallia</taxon>
    </lineage>
</organism>
<feature type="domain" description="PucR-like N-terminal" evidence="2">
    <location>
        <begin position="19"/>
        <end position="180"/>
    </location>
</feature>
<dbReference type="InterPro" id="IPR042070">
    <property type="entry name" value="PucR_C-HTH_sf"/>
</dbReference>
<dbReference type="RefSeq" id="WP_344452959.1">
    <property type="nucleotide sequence ID" value="NZ_BAAATZ010000020.1"/>
</dbReference>
<evidence type="ECO:0000313" key="3">
    <source>
        <dbReference type="EMBL" id="GAA2731779.1"/>
    </source>
</evidence>
<dbReference type="EMBL" id="BAAATZ010000020">
    <property type="protein sequence ID" value="GAA2731779.1"/>
    <property type="molecule type" value="Genomic_DNA"/>
</dbReference>